<dbReference type="InterPro" id="IPR007175">
    <property type="entry name" value="Rpr2/Snm1/Rpp21"/>
</dbReference>
<dbReference type="GO" id="GO:0006396">
    <property type="term" value="P:RNA processing"/>
    <property type="evidence" value="ECO:0007669"/>
    <property type="project" value="InterPro"/>
</dbReference>
<keyword evidence="3" id="KW-1185">Reference proteome</keyword>
<feature type="compositionally biased region" description="Basic and acidic residues" evidence="1">
    <location>
        <begin position="373"/>
        <end position="386"/>
    </location>
</feature>
<feature type="compositionally biased region" description="Basic and acidic residues" evidence="1">
    <location>
        <begin position="336"/>
        <end position="357"/>
    </location>
</feature>
<name>A0A498JC11_MALDO</name>
<dbReference type="Proteomes" id="UP000290289">
    <property type="component" value="Chromosome 7"/>
</dbReference>
<reference evidence="2 3" key="1">
    <citation type="submission" date="2018-10" db="EMBL/GenBank/DDBJ databases">
        <title>A high-quality apple genome assembly.</title>
        <authorList>
            <person name="Hu J."/>
        </authorList>
    </citation>
    <scope>NUCLEOTIDE SEQUENCE [LARGE SCALE GENOMIC DNA]</scope>
    <source>
        <strain evidence="3">cv. HFTH1</strain>
        <tissue evidence="2">Young leaf</tissue>
    </source>
</reference>
<dbReference type="AlphaFoldDB" id="A0A498JC11"/>
<comment type="caution">
    <text evidence="2">The sequence shown here is derived from an EMBL/GenBank/DDBJ whole genome shotgun (WGS) entry which is preliminary data.</text>
</comment>
<dbReference type="PANTHER" id="PTHR36072">
    <property type="entry name" value="OS01G0541600 PROTEIN"/>
    <property type="match status" value="1"/>
</dbReference>
<protein>
    <submittedName>
        <fullName evidence="2">Uncharacterized protein</fullName>
    </submittedName>
</protein>
<dbReference type="EMBL" id="RDQH01000333">
    <property type="protein sequence ID" value="RXH93030.1"/>
    <property type="molecule type" value="Genomic_DNA"/>
</dbReference>
<feature type="region of interest" description="Disordered" evidence="1">
    <location>
        <begin position="336"/>
        <end position="386"/>
    </location>
</feature>
<accession>A0A498JC11</accession>
<dbReference type="Pfam" id="PF04032">
    <property type="entry name" value="Rpr2"/>
    <property type="match status" value="1"/>
</dbReference>
<evidence type="ECO:0000313" key="3">
    <source>
        <dbReference type="Proteomes" id="UP000290289"/>
    </source>
</evidence>
<feature type="region of interest" description="Disordered" evidence="1">
    <location>
        <begin position="200"/>
        <end position="285"/>
    </location>
</feature>
<proteinExistence type="predicted"/>
<organism evidence="2 3">
    <name type="scientific">Malus domestica</name>
    <name type="common">Apple</name>
    <name type="synonym">Pyrus malus</name>
    <dbReference type="NCBI Taxonomy" id="3750"/>
    <lineage>
        <taxon>Eukaryota</taxon>
        <taxon>Viridiplantae</taxon>
        <taxon>Streptophyta</taxon>
        <taxon>Embryophyta</taxon>
        <taxon>Tracheophyta</taxon>
        <taxon>Spermatophyta</taxon>
        <taxon>Magnoliopsida</taxon>
        <taxon>eudicotyledons</taxon>
        <taxon>Gunneridae</taxon>
        <taxon>Pentapetalae</taxon>
        <taxon>rosids</taxon>
        <taxon>fabids</taxon>
        <taxon>Rosales</taxon>
        <taxon>Rosaceae</taxon>
        <taxon>Amygdaloideae</taxon>
        <taxon>Maleae</taxon>
        <taxon>Malus</taxon>
    </lineage>
</organism>
<gene>
    <name evidence="2" type="ORF">DVH24_013606</name>
</gene>
<dbReference type="Gene3D" id="6.20.50.20">
    <property type="match status" value="1"/>
</dbReference>
<dbReference type="PANTHER" id="PTHR36072:SF2">
    <property type="entry name" value="OS01G0531000 PROTEIN"/>
    <property type="match status" value="1"/>
</dbReference>
<sequence>MGRRGGGGGGGGKRVPNTAFASTNNISLRELTGKKQTKGGSSINAKAALKLEHLQRLVVWTGAEASVPSLGALFGRTLAAAQEAIVVPPEPSLFPCQRCETVLQPGFNCTVRIEKNRAKAQRRSKKLINFSQNNVVYTCHFCSHQNLKRGTPNAHMKTICPPKAKTTSKLNLAKSISKKFVNSKKTTAGDEVSKAHEIAPSTGGEIPTVDTPAGEDEVSKANEVAPSAGTEIPSVDTPATPAVKTGITLLLGGKKRRRNNSATKKPAEPESSPTSIGEERAKEPDDWERMQLDCISCGHSWYAARDAVSMLTIDAPSSNKNVGTAPLATAKFQGVEKKLASPRESDKATKDTVRKTTEAYMPVLEAQRSFSKSKKEENSESAKKPE</sequence>
<evidence type="ECO:0000256" key="1">
    <source>
        <dbReference type="SAM" id="MobiDB-lite"/>
    </source>
</evidence>
<evidence type="ECO:0000313" key="2">
    <source>
        <dbReference type="EMBL" id="RXH93030.1"/>
    </source>
</evidence>